<keyword evidence="14" id="KW-0969">Cilium</keyword>
<dbReference type="InterPro" id="IPR012823">
    <property type="entry name" value="Flagell_FliJ"/>
</dbReference>
<proteinExistence type="inferred from homology"/>
<evidence type="ECO:0000313" key="14">
    <source>
        <dbReference type="EMBL" id="RKQ58882.1"/>
    </source>
</evidence>
<evidence type="ECO:0000256" key="11">
    <source>
        <dbReference type="SAM" id="Coils"/>
    </source>
</evidence>
<evidence type="ECO:0000256" key="7">
    <source>
        <dbReference type="ARBA" id="ARBA00022795"/>
    </source>
</evidence>
<dbReference type="GO" id="GO:0044781">
    <property type="term" value="P:bacterial-type flagellum organization"/>
    <property type="evidence" value="ECO:0007669"/>
    <property type="project" value="UniProtKB-KW"/>
</dbReference>
<dbReference type="Proteomes" id="UP000279384">
    <property type="component" value="Unassembled WGS sequence"/>
</dbReference>
<accession>A0A495BD53</accession>
<dbReference type="RefSeq" id="WP_120810518.1">
    <property type="nucleotide sequence ID" value="NZ_JAQQKY010000001.1"/>
</dbReference>
<dbReference type="GO" id="GO:0005886">
    <property type="term" value="C:plasma membrane"/>
    <property type="evidence" value="ECO:0007669"/>
    <property type="project" value="UniProtKB-SubCell"/>
</dbReference>
<dbReference type="EMBL" id="RBID01000014">
    <property type="protein sequence ID" value="RKQ58882.1"/>
    <property type="molecule type" value="Genomic_DNA"/>
</dbReference>
<evidence type="ECO:0000256" key="12">
    <source>
        <dbReference type="SAM" id="MobiDB-lite"/>
    </source>
</evidence>
<evidence type="ECO:0000256" key="1">
    <source>
        <dbReference type="ARBA" id="ARBA00004413"/>
    </source>
</evidence>
<dbReference type="GO" id="GO:0071973">
    <property type="term" value="P:bacterial-type flagellum-dependent cell motility"/>
    <property type="evidence" value="ECO:0007669"/>
    <property type="project" value="InterPro"/>
</dbReference>
<evidence type="ECO:0000256" key="10">
    <source>
        <dbReference type="ARBA" id="ARBA00023225"/>
    </source>
</evidence>
<evidence type="ECO:0000256" key="8">
    <source>
        <dbReference type="ARBA" id="ARBA00022927"/>
    </source>
</evidence>
<dbReference type="GO" id="GO:0015031">
    <property type="term" value="P:protein transport"/>
    <property type="evidence" value="ECO:0007669"/>
    <property type="project" value="UniProtKB-KW"/>
</dbReference>
<evidence type="ECO:0000256" key="9">
    <source>
        <dbReference type="ARBA" id="ARBA00023136"/>
    </source>
</evidence>
<keyword evidence="14" id="KW-0966">Cell projection</keyword>
<keyword evidence="8" id="KW-0653">Protein transport</keyword>
<protein>
    <recommendedName>
        <fullName evidence="3">Flagellar FliJ protein</fullName>
    </recommendedName>
</protein>
<gene>
    <name evidence="14" type="ORF">C8E02_1858</name>
    <name evidence="13" type="ORF">PQU93_03660</name>
</gene>
<reference evidence="13 16" key="2">
    <citation type="submission" date="2023-01" db="EMBL/GenBank/DDBJ databases">
        <title>Novel species of the genus Vogesella isolated from rivers.</title>
        <authorList>
            <person name="Lu H."/>
        </authorList>
    </citation>
    <scope>NUCLEOTIDE SEQUENCE [LARGE SCALE GENOMIC DNA]</scope>
    <source>
        <strain evidence="13 16">SH7W</strain>
    </source>
</reference>
<evidence type="ECO:0000256" key="3">
    <source>
        <dbReference type="ARBA" id="ARBA00020392"/>
    </source>
</evidence>
<comment type="subcellular location">
    <subcellularLocation>
        <location evidence="1">Cell membrane</location>
        <topology evidence="1">Peripheral membrane protein</topology>
        <orientation evidence="1">Cytoplasmic side</orientation>
    </subcellularLocation>
</comment>
<organism evidence="14 15">
    <name type="scientific">Vogesella indigofera</name>
    <name type="common">Pseudomonas indigofera</name>
    <dbReference type="NCBI Taxonomy" id="45465"/>
    <lineage>
        <taxon>Bacteria</taxon>
        <taxon>Pseudomonadati</taxon>
        <taxon>Pseudomonadota</taxon>
        <taxon>Betaproteobacteria</taxon>
        <taxon>Neisseriales</taxon>
        <taxon>Chromobacteriaceae</taxon>
        <taxon>Vogesella</taxon>
    </lineage>
</organism>
<name>A0A495BD53_VOGIN</name>
<comment type="similarity">
    <text evidence="2">Belongs to the FliJ family.</text>
</comment>
<keyword evidence="6" id="KW-0145">Chemotaxis</keyword>
<dbReference type="Pfam" id="PF02050">
    <property type="entry name" value="FliJ"/>
    <property type="match status" value="1"/>
</dbReference>
<evidence type="ECO:0000256" key="2">
    <source>
        <dbReference type="ARBA" id="ARBA00010004"/>
    </source>
</evidence>
<dbReference type="GO" id="GO:0006935">
    <property type="term" value="P:chemotaxis"/>
    <property type="evidence" value="ECO:0007669"/>
    <property type="project" value="UniProtKB-KW"/>
</dbReference>
<dbReference type="InterPro" id="IPR053716">
    <property type="entry name" value="Flag_assembly_chemotaxis_eff"/>
</dbReference>
<reference evidence="14 15" key="1">
    <citation type="submission" date="2018-10" db="EMBL/GenBank/DDBJ databases">
        <title>Genomic Encyclopedia of Type Strains, Phase IV (KMG-IV): sequencing the most valuable type-strain genomes for metagenomic binning, comparative biology and taxonomic classification.</title>
        <authorList>
            <person name="Goeker M."/>
        </authorList>
    </citation>
    <scope>NUCLEOTIDE SEQUENCE [LARGE SCALE GENOMIC DNA]</scope>
    <source>
        <strain evidence="14 15">DSM 3303</strain>
    </source>
</reference>
<keyword evidence="4" id="KW-0813">Transport</keyword>
<keyword evidence="5" id="KW-1003">Cell membrane</keyword>
<keyword evidence="11" id="KW-0175">Coiled coil</keyword>
<keyword evidence="16" id="KW-1185">Reference proteome</keyword>
<keyword evidence="14" id="KW-0282">Flagellum</keyword>
<dbReference type="AlphaFoldDB" id="A0A495BD53"/>
<keyword evidence="10" id="KW-1006">Bacterial flagellum protein export</keyword>
<comment type="caution">
    <text evidence="14">The sequence shown here is derived from an EMBL/GenBank/DDBJ whole genome shotgun (WGS) entry which is preliminary data.</text>
</comment>
<feature type="coiled-coil region" evidence="11">
    <location>
        <begin position="8"/>
        <end position="42"/>
    </location>
</feature>
<sequence length="148" mass="16796">MIKARTTLQNLQQLLTLKDADVARLQREVADKRQLQERYQRNIQRMDELCRHSGASGSRTLPALALNCAGYKDALLQLKQSQQLDLQLAEADTAVSQQALLAASLRREVLMSLQQRTAADLAQQQQRQEQKRSDDQASLAWLRQQGPM</sequence>
<dbReference type="Proteomes" id="UP001221566">
    <property type="component" value="Unassembled WGS sequence"/>
</dbReference>
<feature type="region of interest" description="Disordered" evidence="12">
    <location>
        <begin position="122"/>
        <end position="148"/>
    </location>
</feature>
<keyword evidence="7" id="KW-1005">Bacterial flagellum biogenesis</keyword>
<dbReference type="Gene3D" id="1.10.287.1700">
    <property type="match status" value="1"/>
</dbReference>
<dbReference type="GO" id="GO:0009288">
    <property type="term" value="C:bacterial-type flagellum"/>
    <property type="evidence" value="ECO:0007669"/>
    <property type="project" value="InterPro"/>
</dbReference>
<evidence type="ECO:0000313" key="15">
    <source>
        <dbReference type="Proteomes" id="UP000279384"/>
    </source>
</evidence>
<evidence type="ECO:0000256" key="4">
    <source>
        <dbReference type="ARBA" id="ARBA00022448"/>
    </source>
</evidence>
<keyword evidence="9" id="KW-0472">Membrane</keyword>
<evidence type="ECO:0000313" key="16">
    <source>
        <dbReference type="Proteomes" id="UP001221566"/>
    </source>
</evidence>
<evidence type="ECO:0000256" key="6">
    <source>
        <dbReference type="ARBA" id="ARBA00022500"/>
    </source>
</evidence>
<dbReference type="EMBL" id="JAQQKY010000001">
    <property type="protein sequence ID" value="MDC7689873.1"/>
    <property type="molecule type" value="Genomic_DNA"/>
</dbReference>
<evidence type="ECO:0000313" key="13">
    <source>
        <dbReference type="EMBL" id="MDC7689873.1"/>
    </source>
</evidence>
<evidence type="ECO:0000256" key="5">
    <source>
        <dbReference type="ARBA" id="ARBA00022475"/>
    </source>
</evidence>